<dbReference type="InterPro" id="IPR017853">
    <property type="entry name" value="GH"/>
</dbReference>
<dbReference type="GO" id="GO:0005764">
    <property type="term" value="C:lysosome"/>
    <property type="evidence" value="ECO:0007669"/>
    <property type="project" value="TreeGrafter"/>
</dbReference>
<reference evidence="11" key="1">
    <citation type="submission" date="2021-01" db="EMBL/GenBank/DDBJ databases">
        <authorList>
            <person name="Corre E."/>
            <person name="Pelletier E."/>
            <person name="Niang G."/>
            <person name="Scheremetjew M."/>
            <person name="Finn R."/>
            <person name="Kale V."/>
            <person name="Holt S."/>
            <person name="Cochrane G."/>
            <person name="Meng A."/>
            <person name="Brown T."/>
            <person name="Cohen L."/>
        </authorList>
    </citation>
    <scope>NUCLEOTIDE SEQUENCE</scope>
    <source>
        <strain evidence="11">CCMP 2712</strain>
    </source>
</reference>
<feature type="domain" description="Glycoside hydrolase family 20 catalytic" evidence="9">
    <location>
        <begin position="233"/>
        <end position="550"/>
    </location>
</feature>
<evidence type="ECO:0000256" key="5">
    <source>
        <dbReference type="ARBA" id="ARBA00023180"/>
    </source>
</evidence>
<feature type="domain" description="Beta-hexosaminidase eukaryotic type N-terminal" evidence="10">
    <location>
        <begin position="91"/>
        <end position="208"/>
    </location>
</feature>
<dbReference type="EMBL" id="HBKN01012618">
    <property type="protein sequence ID" value="CAE2284776.1"/>
    <property type="molecule type" value="Transcribed_RNA"/>
</dbReference>
<accession>A0A7S4K5V5</accession>
<evidence type="ECO:0000256" key="1">
    <source>
        <dbReference type="ARBA" id="ARBA00001231"/>
    </source>
</evidence>
<keyword evidence="3" id="KW-0732">Signal</keyword>
<dbReference type="Pfam" id="PF00728">
    <property type="entry name" value="Glyco_hydro_20"/>
    <property type="match status" value="1"/>
</dbReference>
<dbReference type="GO" id="GO:0016020">
    <property type="term" value="C:membrane"/>
    <property type="evidence" value="ECO:0007669"/>
    <property type="project" value="TreeGrafter"/>
</dbReference>
<dbReference type="SUPFAM" id="SSF55545">
    <property type="entry name" value="beta-N-acetylhexosaminidase-like domain"/>
    <property type="match status" value="1"/>
</dbReference>
<gene>
    <name evidence="11" type="ORF">GTHE00462_LOCUS9816</name>
</gene>
<protein>
    <recommendedName>
        <fullName evidence="7">Beta-hexosaminidase</fullName>
        <ecNumber evidence="7">3.2.1.52</ecNumber>
    </recommendedName>
</protein>
<dbReference type="InterPro" id="IPR029018">
    <property type="entry name" value="Hex-like_dom2"/>
</dbReference>
<dbReference type="PANTHER" id="PTHR22600">
    <property type="entry name" value="BETA-HEXOSAMINIDASE"/>
    <property type="match status" value="1"/>
</dbReference>
<dbReference type="GO" id="GO:0006689">
    <property type="term" value="P:ganglioside catabolic process"/>
    <property type="evidence" value="ECO:0007669"/>
    <property type="project" value="TreeGrafter"/>
</dbReference>
<dbReference type="Gene3D" id="3.30.379.10">
    <property type="entry name" value="Chitobiase/beta-hexosaminidase domain 2-like"/>
    <property type="match status" value="1"/>
</dbReference>
<dbReference type="Pfam" id="PF14845">
    <property type="entry name" value="Glycohydro_20b2"/>
    <property type="match status" value="1"/>
</dbReference>
<sequence>MREPGELGLASLGRIALVLFSLLLVGTLLAARWPGGDLLSREVAMGVYGLLSLQRPIGTGRSRGLKLLSNSREQPPASNDTGSVPPFPPIFPLPHHWENGSMTVNLVPDFKFEIASSSKDLLSLAARYRKICFPRKARWAPNRQDRSTALTKLQLVVTSPDHVLSPHTDESYTLLLPAGGKGEGGRVAVLEASTQFGAMRGLETFSQLLHFDFDLSAYRVLHAPWQVKDKPRFPHRELLVDSARHFLPVRVLKDLLSSLSFAKINVLHWHLADTQSFPMQSRNNPELSRRGSFSSDETYSEDDVAEIVEWGRMRGVRVLPEIDMPGHAASWCRGYPKICPSPSCLEPLSPVMPTPLTPFASDDTFTVVERLMGDVVSSFPEPLLHLGGDEVNTSCWEASESIKGWMKQNNLTTGDAFKLFLLRAHAMAAKFHRRPVVWDEVWDVVGANLSKDVIIQQWRWGGNHVNRTKNVTSNGYQLIWMVDPDWYLDSLSTGWEKIHTTDLCEGLTEEECERVIGGGGGMWGETVDASDLEQTVWPRMAALAEVLWSPAPTGKRSHELAWSLNVTRSRLKAFRCLLLQRGVRAAPVDNAVARTAPSGPGGCRDA</sequence>
<dbReference type="Gene3D" id="3.20.20.80">
    <property type="entry name" value="Glycosidases"/>
    <property type="match status" value="1"/>
</dbReference>
<dbReference type="PRINTS" id="PR00738">
    <property type="entry name" value="GLHYDRLASE20"/>
</dbReference>
<dbReference type="InterPro" id="IPR015883">
    <property type="entry name" value="Glyco_hydro_20_cat"/>
</dbReference>
<dbReference type="InterPro" id="IPR029019">
    <property type="entry name" value="HEX_eukaryotic_N"/>
</dbReference>
<evidence type="ECO:0000256" key="2">
    <source>
        <dbReference type="ARBA" id="ARBA00006285"/>
    </source>
</evidence>
<keyword evidence="4 7" id="KW-0378">Hydrolase</keyword>
<keyword evidence="6 7" id="KW-0326">Glycosidase</keyword>
<feature type="active site" description="Proton donor" evidence="8">
    <location>
        <position position="390"/>
    </location>
</feature>
<comment type="catalytic activity">
    <reaction evidence="1 7">
        <text>Hydrolysis of terminal non-reducing N-acetyl-D-hexosamine residues in N-acetyl-beta-D-hexosaminides.</text>
        <dbReference type="EC" id="3.2.1.52"/>
    </reaction>
</comment>
<dbReference type="EC" id="3.2.1.52" evidence="7"/>
<evidence type="ECO:0000256" key="6">
    <source>
        <dbReference type="ARBA" id="ARBA00023295"/>
    </source>
</evidence>
<evidence type="ECO:0000313" key="11">
    <source>
        <dbReference type="EMBL" id="CAE2284776.1"/>
    </source>
</evidence>
<dbReference type="PIRSF" id="PIRSF001093">
    <property type="entry name" value="B-hxosamndse_ab_euk"/>
    <property type="match status" value="1"/>
</dbReference>
<dbReference type="SUPFAM" id="SSF51445">
    <property type="entry name" value="(Trans)glycosidases"/>
    <property type="match status" value="1"/>
</dbReference>
<proteinExistence type="inferred from homology"/>
<dbReference type="FunFam" id="3.20.20.80:FF:000063">
    <property type="entry name" value="Beta-hexosaminidase"/>
    <property type="match status" value="1"/>
</dbReference>
<evidence type="ECO:0000256" key="8">
    <source>
        <dbReference type="PIRSR" id="PIRSR001093-1"/>
    </source>
</evidence>
<dbReference type="GO" id="GO:0004563">
    <property type="term" value="F:beta-N-acetylhexosaminidase activity"/>
    <property type="evidence" value="ECO:0007669"/>
    <property type="project" value="UniProtKB-EC"/>
</dbReference>
<name>A0A7S4K5V5_GUITH</name>
<evidence type="ECO:0000259" key="10">
    <source>
        <dbReference type="Pfam" id="PF14845"/>
    </source>
</evidence>
<dbReference type="InterPro" id="IPR025705">
    <property type="entry name" value="Beta_hexosaminidase_sua/sub"/>
</dbReference>
<dbReference type="GO" id="GO:0005975">
    <property type="term" value="P:carbohydrate metabolic process"/>
    <property type="evidence" value="ECO:0007669"/>
    <property type="project" value="InterPro"/>
</dbReference>
<dbReference type="GO" id="GO:0030203">
    <property type="term" value="P:glycosaminoglycan metabolic process"/>
    <property type="evidence" value="ECO:0007669"/>
    <property type="project" value="TreeGrafter"/>
</dbReference>
<dbReference type="AlphaFoldDB" id="A0A7S4K5V5"/>
<dbReference type="PANTHER" id="PTHR22600:SF21">
    <property type="entry name" value="BETA-HEXOSAMINIDASE A"/>
    <property type="match status" value="1"/>
</dbReference>
<keyword evidence="5" id="KW-0325">Glycoprotein</keyword>
<evidence type="ECO:0000256" key="7">
    <source>
        <dbReference type="PIRNR" id="PIRNR001093"/>
    </source>
</evidence>
<comment type="similarity">
    <text evidence="2 7">Belongs to the glycosyl hydrolase 20 family.</text>
</comment>
<organism evidence="11">
    <name type="scientific">Guillardia theta</name>
    <name type="common">Cryptophyte</name>
    <name type="synonym">Cryptomonas phi</name>
    <dbReference type="NCBI Taxonomy" id="55529"/>
    <lineage>
        <taxon>Eukaryota</taxon>
        <taxon>Cryptophyceae</taxon>
        <taxon>Pyrenomonadales</taxon>
        <taxon>Geminigeraceae</taxon>
        <taxon>Guillardia</taxon>
    </lineage>
</organism>
<evidence type="ECO:0000256" key="4">
    <source>
        <dbReference type="ARBA" id="ARBA00022801"/>
    </source>
</evidence>
<evidence type="ECO:0000256" key="3">
    <source>
        <dbReference type="ARBA" id="ARBA00022729"/>
    </source>
</evidence>
<evidence type="ECO:0000259" key="9">
    <source>
        <dbReference type="Pfam" id="PF00728"/>
    </source>
</evidence>